<dbReference type="InterPro" id="IPR011600">
    <property type="entry name" value="Pept_C14_caspase"/>
</dbReference>
<gene>
    <name evidence="4" type="ORF">SISSUDRAFT_1049073</name>
</gene>
<dbReference type="AlphaFoldDB" id="A0A166C3J3"/>
<evidence type="ECO:0000256" key="2">
    <source>
        <dbReference type="SAM" id="MobiDB-lite"/>
    </source>
</evidence>
<dbReference type="Pfam" id="PF00656">
    <property type="entry name" value="Peptidase_C14"/>
    <property type="match status" value="1"/>
</dbReference>
<evidence type="ECO:0000256" key="1">
    <source>
        <dbReference type="ARBA" id="ARBA00009005"/>
    </source>
</evidence>
<name>A0A166C3J3_9AGAM</name>
<dbReference type="PANTHER" id="PTHR48104:SF30">
    <property type="entry name" value="METACASPASE-1"/>
    <property type="match status" value="1"/>
</dbReference>
<comment type="similarity">
    <text evidence="1">Belongs to the peptidase C14B family.</text>
</comment>
<dbReference type="GO" id="GO:0006508">
    <property type="term" value="P:proteolysis"/>
    <property type="evidence" value="ECO:0007669"/>
    <property type="project" value="InterPro"/>
</dbReference>
<evidence type="ECO:0000259" key="3">
    <source>
        <dbReference type="Pfam" id="PF00656"/>
    </source>
</evidence>
<feature type="compositionally biased region" description="Polar residues" evidence="2">
    <location>
        <begin position="190"/>
        <end position="202"/>
    </location>
</feature>
<dbReference type="PANTHER" id="PTHR48104">
    <property type="entry name" value="METACASPASE-4"/>
    <property type="match status" value="1"/>
</dbReference>
<feature type="region of interest" description="Disordered" evidence="2">
    <location>
        <begin position="177"/>
        <end position="202"/>
    </location>
</feature>
<protein>
    <submittedName>
        <fullName evidence="4">Peptidase C14</fullName>
    </submittedName>
</protein>
<sequence length="202" mass="22019">MAYTSNNIPADNEKHRDASGRRKALLVSIKYSHQVDPLTGSKLELVGQHESAFALRDLLIDSYSYNPEDISLLLDDGDSDLPTANNLLSHMKALVEGAASGDSFVFYFAGHGSQRVADQDEEEIDGLDQIILPSDYTTTGNFIRDDEIKSILVDGLPSGCRLTGIFDCSHSGTVMDLKPQSPDAFDSPKRQSNGNSLQVPED</sequence>
<keyword evidence="5" id="KW-1185">Reference proteome</keyword>
<reference evidence="4 5" key="1">
    <citation type="journal article" date="2016" name="Mol. Biol. Evol.">
        <title>Comparative Genomics of Early-Diverging Mushroom-Forming Fungi Provides Insights into the Origins of Lignocellulose Decay Capabilities.</title>
        <authorList>
            <person name="Nagy L.G."/>
            <person name="Riley R."/>
            <person name="Tritt A."/>
            <person name="Adam C."/>
            <person name="Daum C."/>
            <person name="Floudas D."/>
            <person name="Sun H."/>
            <person name="Yadav J.S."/>
            <person name="Pangilinan J."/>
            <person name="Larsson K.H."/>
            <person name="Matsuura K."/>
            <person name="Barry K."/>
            <person name="Labutti K."/>
            <person name="Kuo R."/>
            <person name="Ohm R.A."/>
            <person name="Bhattacharya S.S."/>
            <person name="Shirouzu T."/>
            <person name="Yoshinaga Y."/>
            <person name="Martin F.M."/>
            <person name="Grigoriev I.V."/>
            <person name="Hibbett D.S."/>
        </authorList>
    </citation>
    <scope>NUCLEOTIDE SEQUENCE [LARGE SCALE GENOMIC DNA]</scope>
    <source>
        <strain evidence="4 5">HHB10207 ss-3</strain>
    </source>
</reference>
<evidence type="ECO:0000313" key="4">
    <source>
        <dbReference type="EMBL" id="KZT37039.1"/>
    </source>
</evidence>
<dbReference type="GO" id="GO:0004197">
    <property type="term" value="F:cysteine-type endopeptidase activity"/>
    <property type="evidence" value="ECO:0007669"/>
    <property type="project" value="InterPro"/>
</dbReference>
<dbReference type="Proteomes" id="UP000076798">
    <property type="component" value="Unassembled WGS sequence"/>
</dbReference>
<dbReference type="EMBL" id="KV428093">
    <property type="protein sequence ID" value="KZT37039.1"/>
    <property type="molecule type" value="Genomic_DNA"/>
</dbReference>
<feature type="domain" description="Peptidase C14 caspase" evidence="3">
    <location>
        <begin position="21"/>
        <end position="183"/>
    </location>
</feature>
<accession>A0A166C3J3</accession>
<organism evidence="4 5">
    <name type="scientific">Sistotremastrum suecicum HHB10207 ss-3</name>
    <dbReference type="NCBI Taxonomy" id="1314776"/>
    <lineage>
        <taxon>Eukaryota</taxon>
        <taxon>Fungi</taxon>
        <taxon>Dikarya</taxon>
        <taxon>Basidiomycota</taxon>
        <taxon>Agaricomycotina</taxon>
        <taxon>Agaricomycetes</taxon>
        <taxon>Sistotremastrales</taxon>
        <taxon>Sistotremastraceae</taxon>
        <taxon>Sistotremastrum</taxon>
    </lineage>
</organism>
<dbReference type="Gene3D" id="3.40.50.12660">
    <property type="match status" value="1"/>
</dbReference>
<dbReference type="InterPro" id="IPR050452">
    <property type="entry name" value="Metacaspase"/>
</dbReference>
<proteinExistence type="inferred from homology"/>
<dbReference type="OrthoDB" id="3223806at2759"/>
<evidence type="ECO:0000313" key="5">
    <source>
        <dbReference type="Proteomes" id="UP000076798"/>
    </source>
</evidence>
<dbReference type="GO" id="GO:0005737">
    <property type="term" value="C:cytoplasm"/>
    <property type="evidence" value="ECO:0007669"/>
    <property type="project" value="TreeGrafter"/>
</dbReference>